<feature type="transmembrane region" description="Helical" evidence="2">
    <location>
        <begin position="399"/>
        <end position="420"/>
    </location>
</feature>
<dbReference type="Proteomes" id="UP000676194">
    <property type="component" value="Chromosome"/>
</dbReference>
<gene>
    <name evidence="3" type="ORF">KIH39_06905</name>
</gene>
<dbReference type="EMBL" id="CP074694">
    <property type="protein sequence ID" value="QVL33632.1"/>
    <property type="molecule type" value="Genomic_DNA"/>
</dbReference>
<dbReference type="RefSeq" id="WP_213498544.1">
    <property type="nucleotide sequence ID" value="NZ_CP074694.1"/>
</dbReference>
<feature type="transmembrane region" description="Helical" evidence="2">
    <location>
        <begin position="91"/>
        <end position="107"/>
    </location>
</feature>
<feature type="region of interest" description="Disordered" evidence="1">
    <location>
        <begin position="257"/>
        <end position="277"/>
    </location>
</feature>
<evidence type="ECO:0000256" key="2">
    <source>
        <dbReference type="SAM" id="Phobius"/>
    </source>
</evidence>
<sequence length="437" mass="48905">MAEAFLFVPTLAFVWIWGFAFSIMLAHCFLIVFEDTAAGASQITWRSEAIADYFWKIFWLALMVFTWGLPGVILAMLAIKTESVPKLVEGLLLFWLLFPIGILSSLTGRSPWMPISLDLLSRLPQKFFSLIAFYILGAVPLAAFFSWLVFGVGRDAGIARILPISALAAAGWIVYARLAGRYGFLLTFTKGYEVLDDRIELREIEYSGKRRKKKKKKKVEPEVPQEAPPFIQPSQMTPLTGAIDGPVVGYDVTWETVKPVSPPENKPPSEPKYWKSNYGTELSDWDGELPAIPEEEPVREKTKGDKRVKGEILKEPTPWNDDVPLELPVRKRKVDLTAEEAEELGLQLSDVEPTPEIIEPVKSVVSKRKEPSEAEVMMYSKTRRAQAPAKAFDHSIVTVLFQVAAIKMWILLFLGMFVLAGAAQMLRFLRPGGGGLG</sequence>
<accession>A0A8E6B934</accession>
<reference evidence="3" key="1">
    <citation type="submission" date="2021-05" db="EMBL/GenBank/DDBJ databases">
        <title>Complete genome sequence of the cellulolytic planctomycete Telmatocola sphagniphila SP2T and characterization of the first cellulase from planctomycetes.</title>
        <authorList>
            <person name="Rakitin A.L."/>
            <person name="Beletsky A.V."/>
            <person name="Naumoff D.G."/>
            <person name="Kulichevskaya I.S."/>
            <person name="Mardanov A.V."/>
            <person name="Ravin N.V."/>
            <person name="Dedysh S.N."/>
        </authorList>
    </citation>
    <scope>NUCLEOTIDE SEQUENCE</scope>
    <source>
        <strain evidence="3">SP2T</strain>
    </source>
</reference>
<feature type="transmembrane region" description="Helical" evidence="2">
    <location>
        <begin position="157"/>
        <end position="175"/>
    </location>
</feature>
<evidence type="ECO:0000256" key="1">
    <source>
        <dbReference type="SAM" id="MobiDB-lite"/>
    </source>
</evidence>
<evidence type="ECO:0000313" key="3">
    <source>
        <dbReference type="EMBL" id="QVL33632.1"/>
    </source>
</evidence>
<protein>
    <submittedName>
        <fullName evidence="3">Uncharacterized protein</fullName>
    </submittedName>
</protein>
<organism evidence="3 4">
    <name type="scientific">Telmatocola sphagniphila</name>
    <dbReference type="NCBI Taxonomy" id="1123043"/>
    <lineage>
        <taxon>Bacteria</taxon>
        <taxon>Pseudomonadati</taxon>
        <taxon>Planctomycetota</taxon>
        <taxon>Planctomycetia</taxon>
        <taxon>Gemmatales</taxon>
        <taxon>Gemmataceae</taxon>
    </lineage>
</organism>
<feature type="transmembrane region" description="Helical" evidence="2">
    <location>
        <begin position="53"/>
        <end position="79"/>
    </location>
</feature>
<proteinExistence type="predicted"/>
<evidence type="ECO:0000313" key="4">
    <source>
        <dbReference type="Proteomes" id="UP000676194"/>
    </source>
</evidence>
<feature type="transmembrane region" description="Helical" evidence="2">
    <location>
        <begin position="12"/>
        <end position="33"/>
    </location>
</feature>
<name>A0A8E6B934_9BACT</name>
<keyword evidence="2" id="KW-0472">Membrane</keyword>
<feature type="transmembrane region" description="Helical" evidence="2">
    <location>
        <begin position="127"/>
        <end position="150"/>
    </location>
</feature>
<keyword evidence="2" id="KW-1133">Transmembrane helix</keyword>
<dbReference type="AlphaFoldDB" id="A0A8E6B934"/>
<keyword evidence="2" id="KW-0812">Transmembrane</keyword>
<keyword evidence="4" id="KW-1185">Reference proteome</keyword>
<feature type="region of interest" description="Disordered" evidence="1">
    <location>
        <begin position="213"/>
        <end position="237"/>
    </location>
</feature>
<dbReference type="KEGG" id="tsph:KIH39_06905"/>